<dbReference type="Proteomes" id="UP001329915">
    <property type="component" value="Chromosome"/>
</dbReference>
<organism evidence="1 2">
    <name type="scientific">Metallumcola ferriviriculae</name>
    <dbReference type="NCBI Taxonomy" id="3039180"/>
    <lineage>
        <taxon>Bacteria</taxon>
        <taxon>Bacillati</taxon>
        <taxon>Bacillota</taxon>
        <taxon>Clostridia</taxon>
        <taxon>Neomoorellales</taxon>
        <taxon>Desulfitibacteraceae</taxon>
        <taxon>Metallumcola</taxon>
    </lineage>
</organism>
<evidence type="ECO:0000313" key="2">
    <source>
        <dbReference type="Proteomes" id="UP001329915"/>
    </source>
</evidence>
<evidence type="ECO:0000313" key="1">
    <source>
        <dbReference type="EMBL" id="WRO22975.1"/>
    </source>
</evidence>
<accession>A0AAU0UPX6</accession>
<proteinExistence type="predicted"/>
<dbReference type="AlphaFoldDB" id="A0AAU0UPX6"/>
<reference evidence="1 2" key="1">
    <citation type="submission" date="2023-04" db="EMBL/GenBank/DDBJ databases">
        <authorList>
            <person name="Hsu D."/>
        </authorList>
    </citation>
    <scope>NUCLEOTIDE SEQUENCE [LARGE SCALE GENOMIC DNA]</scope>
    <source>
        <strain evidence="1 2">MK1</strain>
    </source>
</reference>
<dbReference type="KEGG" id="dbc:MFMK1_002821"/>
<dbReference type="RefSeq" id="WP_366922368.1">
    <property type="nucleotide sequence ID" value="NZ_CP121694.1"/>
</dbReference>
<keyword evidence="2" id="KW-1185">Reference proteome</keyword>
<gene>
    <name evidence="1" type="ORF">MFMK1_002821</name>
</gene>
<sequence>MKFKKMRVSWTEIFERWSETVEKYLIRTVVLGVLLLVVAQALALDEPANFYMGFSQLLDREAAEFNRQYPEARSVNAPLSAFATVSVRLNKFSALEKAKLLVNGKEVTDFRHPQVTVKVNSGDVISVDGSFYTHQLEFEIVGGTDNIAVPKINAKIEVEGDSASFAPVEVLQK</sequence>
<protein>
    <submittedName>
        <fullName evidence="1">Uncharacterized protein</fullName>
    </submittedName>
</protein>
<name>A0AAU0UPX6_9FIRM</name>
<dbReference type="EMBL" id="CP121694">
    <property type="protein sequence ID" value="WRO22975.1"/>
    <property type="molecule type" value="Genomic_DNA"/>
</dbReference>